<protein>
    <submittedName>
        <fullName evidence="3">Capsular polysaccharide biosynthesis glucosyltransferase</fullName>
        <ecNumber evidence="3">2.4.1.187</ecNumber>
    </submittedName>
</protein>
<proteinExistence type="predicted"/>
<dbReference type="PANTHER" id="PTHR34136">
    <property type="match status" value="1"/>
</dbReference>
<dbReference type="InterPro" id="IPR004629">
    <property type="entry name" value="WecG_TagA_CpsF"/>
</dbReference>
<name>A0A157S8S9_9BORD</name>
<dbReference type="CDD" id="cd06533">
    <property type="entry name" value="Glyco_transf_WecG_TagA"/>
    <property type="match status" value="1"/>
</dbReference>
<keyword evidence="2 3" id="KW-0808">Transferase</keyword>
<reference evidence="3 4" key="1">
    <citation type="submission" date="2016-04" db="EMBL/GenBank/DDBJ databases">
        <authorList>
            <consortium name="Pathogen Informatics"/>
        </authorList>
    </citation>
    <scope>NUCLEOTIDE SEQUENCE [LARGE SCALE GENOMIC DNA]</scope>
    <source>
        <strain evidence="3 4">H050680373</strain>
    </source>
</reference>
<keyword evidence="1 3" id="KW-0328">Glycosyltransferase</keyword>
<dbReference type="Pfam" id="PF03808">
    <property type="entry name" value="Glyco_tran_WecG"/>
    <property type="match status" value="1"/>
</dbReference>
<evidence type="ECO:0000313" key="4">
    <source>
        <dbReference type="Proteomes" id="UP000076848"/>
    </source>
</evidence>
<dbReference type="PANTHER" id="PTHR34136:SF1">
    <property type="entry name" value="UDP-N-ACETYL-D-MANNOSAMINURONIC ACID TRANSFERASE"/>
    <property type="match status" value="1"/>
</dbReference>
<dbReference type="STRING" id="288768.SAMEA3906486_01150"/>
<dbReference type="GO" id="GO:0047244">
    <property type="term" value="F:N-acetylglucosaminyldiphosphoundecaprenol N-acetyl-beta-D-mannosaminyltransferase activity"/>
    <property type="evidence" value="ECO:0007669"/>
    <property type="project" value="UniProtKB-EC"/>
</dbReference>
<dbReference type="Proteomes" id="UP000076848">
    <property type="component" value="Unassembled WGS sequence"/>
</dbReference>
<dbReference type="EC" id="2.4.1.187" evidence="3"/>
<evidence type="ECO:0000256" key="1">
    <source>
        <dbReference type="ARBA" id="ARBA00022676"/>
    </source>
</evidence>
<organism evidence="3 4">
    <name type="scientific">Bordetella ansorpii</name>
    <dbReference type="NCBI Taxonomy" id="288768"/>
    <lineage>
        <taxon>Bacteria</taxon>
        <taxon>Pseudomonadati</taxon>
        <taxon>Pseudomonadota</taxon>
        <taxon>Betaproteobacteria</taxon>
        <taxon>Burkholderiales</taxon>
        <taxon>Alcaligenaceae</taxon>
        <taxon>Bordetella</taxon>
    </lineage>
</organism>
<accession>A0A157S8S9</accession>
<keyword evidence="4" id="KW-1185">Reference proteome</keyword>
<dbReference type="AlphaFoldDB" id="A0A157S8S9"/>
<dbReference type="EMBL" id="FKIF01000002">
    <property type="protein sequence ID" value="SAI66789.1"/>
    <property type="molecule type" value="Genomic_DNA"/>
</dbReference>
<evidence type="ECO:0000256" key="2">
    <source>
        <dbReference type="ARBA" id="ARBA00022679"/>
    </source>
</evidence>
<sequence length="278" mass="30997">MQTLPHTSGPDGAGLPSTDLPALPKARLFDLDMSAVTFDAAVEALVRAAERRDGRARVVVTPNVDHIVRLDAAPELRARYATADFIFADGMPVVWASRLLGRPLPQRVTGADLFVALCKEAERRNWRIMLLGGMPGSEADLTARFARYFPALRVDIVCPSMRFEPLGPEGEAFAQRVRESAPDVVFACVGLPKQENWALHYASSLPGGIVLCVGAAMEFAIGLQRRAPAVFQRIGMEWVWRLLTNPRRLWRRYLVNDPWFAMLCWKQWRALRTGRGSS</sequence>
<evidence type="ECO:0000313" key="3">
    <source>
        <dbReference type="EMBL" id="SAI66789.1"/>
    </source>
</evidence>
<gene>
    <name evidence="3" type="primary">tagA_1</name>
    <name evidence="3" type="ORF">SAMEA3906486_01150</name>
</gene>
<dbReference type="NCBIfam" id="TIGR00696">
    <property type="entry name" value="wecG_tagA_cpsF"/>
    <property type="match status" value="1"/>
</dbReference>